<feature type="binding site" evidence="12">
    <location>
        <begin position="186"/>
        <end position="188"/>
    </location>
    <ligand>
        <name>NADP(+)</name>
        <dbReference type="ChEBI" id="CHEBI:58349"/>
    </ligand>
</feature>
<name>S2KZ23_LITA3</name>
<dbReference type="CDD" id="cd01080">
    <property type="entry name" value="NAD_bind_m-THF_DH_Cyclohyd"/>
    <property type="match status" value="1"/>
</dbReference>
<evidence type="ECO:0000256" key="6">
    <source>
        <dbReference type="ARBA" id="ARBA00022801"/>
    </source>
</evidence>
<comment type="catalytic activity">
    <reaction evidence="12">
        <text>(6R)-5,10-methylene-5,6,7,8-tetrahydrofolate + NADP(+) = (6R)-5,10-methenyltetrahydrofolate + NADPH</text>
        <dbReference type="Rhea" id="RHEA:22812"/>
        <dbReference type="ChEBI" id="CHEBI:15636"/>
        <dbReference type="ChEBI" id="CHEBI:57455"/>
        <dbReference type="ChEBI" id="CHEBI:57783"/>
        <dbReference type="ChEBI" id="CHEBI:58349"/>
        <dbReference type="EC" id="1.5.1.5"/>
    </reaction>
</comment>
<keyword evidence="3 12" id="KW-0554">One-carbon metabolism</keyword>
<dbReference type="Pfam" id="PF00763">
    <property type="entry name" value="THF_DHG_CYH"/>
    <property type="match status" value="1"/>
</dbReference>
<feature type="domain" description="Tetrahydrofolate dehydrogenase/cyclohydrolase NAD(P)-binding" evidence="14">
    <location>
        <begin position="159"/>
        <end position="306"/>
    </location>
</feature>
<dbReference type="GO" id="GO:0035999">
    <property type="term" value="P:tetrahydrofolate interconversion"/>
    <property type="evidence" value="ECO:0007669"/>
    <property type="project" value="UniProtKB-UniRule"/>
</dbReference>
<dbReference type="EC" id="3.5.4.9" evidence="12"/>
<dbReference type="PATRIC" id="fig|1121939.11.peg.3743"/>
<dbReference type="InterPro" id="IPR020631">
    <property type="entry name" value="THF_DH/CycHdrlase_NAD-bd_dom"/>
</dbReference>
<comment type="catalytic activity">
    <reaction evidence="12">
        <text>(6R)-5,10-methenyltetrahydrofolate + H2O = (6R)-10-formyltetrahydrofolate + H(+)</text>
        <dbReference type="Rhea" id="RHEA:23700"/>
        <dbReference type="ChEBI" id="CHEBI:15377"/>
        <dbReference type="ChEBI" id="CHEBI:15378"/>
        <dbReference type="ChEBI" id="CHEBI:57455"/>
        <dbReference type="ChEBI" id="CHEBI:195366"/>
        <dbReference type="EC" id="3.5.4.9"/>
    </reaction>
</comment>
<dbReference type="RefSeq" id="WP_016418256.1">
    <property type="nucleotide sequence ID" value="NZ_AUAB01000005.1"/>
</dbReference>
<dbReference type="InterPro" id="IPR036291">
    <property type="entry name" value="NAD(P)-bd_dom_sf"/>
</dbReference>
<comment type="caution">
    <text evidence="12">Lacks conserved residue(s) required for the propagation of feature annotation.</text>
</comment>
<dbReference type="FunFam" id="3.40.50.10860:FF:000005">
    <property type="entry name" value="C-1-tetrahydrofolate synthase, cytoplasmic, putative"/>
    <property type="match status" value="1"/>
</dbReference>
<keyword evidence="9 12" id="KW-0368">Histidine biosynthesis</keyword>
<proteinExistence type="inferred from homology"/>
<dbReference type="InterPro" id="IPR046346">
    <property type="entry name" value="Aminoacid_DH-like_N_sf"/>
</dbReference>
<keyword evidence="11 12" id="KW-0511">Multifunctional enzyme</keyword>
<dbReference type="UniPathway" id="UPA00193"/>
<dbReference type="GO" id="GO:0004488">
    <property type="term" value="F:methylenetetrahydrofolate dehydrogenase (NADP+) activity"/>
    <property type="evidence" value="ECO:0007669"/>
    <property type="project" value="UniProtKB-UniRule"/>
</dbReference>
<dbReference type="SUPFAM" id="SSF51735">
    <property type="entry name" value="NAD(P)-binding Rossmann-fold domains"/>
    <property type="match status" value="1"/>
</dbReference>
<dbReference type="NCBIfam" id="NF008058">
    <property type="entry name" value="PRK10792.1"/>
    <property type="match status" value="1"/>
</dbReference>
<evidence type="ECO:0000259" key="14">
    <source>
        <dbReference type="Pfam" id="PF02882"/>
    </source>
</evidence>
<keyword evidence="7 12" id="KW-0521">NADP</keyword>
<evidence type="ECO:0000256" key="2">
    <source>
        <dbReference type="ARBA" id="ARBA00011738"/>
    </source>
</evidence>
<keyword evidence="4 12" id="KW-0028">Amino-acid biosynthesis</keyword>
<sequence>MAVKLHLDTEFCSMTIAPSSSDKPRILDGKRTANAITAEVREAVEREGLTPGLAVVLVGDDPASQVYVRNKGRRAKACGFLSRQYDLPATTTQAELLALVESLNGDSKIHGILVQLPLPAQIDADCVIQAIAPDKDVDGFHYVNVGRLVTGAIGAALLPCTPKGVMHLIEQALGPDLSGKRAVVIGRSNIVGKPMASLLLAHNATVTVIHSRTPSPAEICRQADIVVAAVGVPGLVTAEWVKPGAVVIDVGINRVEDDDGSAQLVGDVDFEVVAPLASAITPVPGGVGPMTIAMLMHNTLQAARRQVAVST</sequence>
<keyword evidence="8 12" id="KW-0560">Oxidoreductase</keyword>
<dbReference type="HAMAP" id="MF_01576">
    <property type="entry name" value="THF_DHG_CYH"/>
    <property type="match status" value="1"/>
</dbReference>
<dbReference type="NCBIfam" id="NF010785">
    <property type="entry name" value="PRK14188.1"/>
    <property type="match status" value="1"/>
</dbReference>
<accession>S2KZ23</accession>
<evidence type="ECO:0000256" key="1">
    <source>
        <dbReference type="ARBA" id="ARBA00004777"/>
    </source>
</evidence>
<dbReference type="InterPro" id="IPR000672">
    <property type="entry name" value="THF_DH/CycHdrlase"/>
</dbReference>
<dbReference type="eggNOG" id="COG0190">
    <property type="taxonomic scope" value="Bacteria"/>
</dbReference>
<dbReference type="STRING" id="1121939.L861_12815"/>
<evidence type="ECO:0000313" key="15">
    <source>
        <dbReference type="EMBL" id="EPC00669.1"/>
    </source>
</evidence>
<keyword evidence="6 12" id="KW-0378">Hydrolase</keyword>
<comment type="function">
    <text evidence="12">Catalyzes the oxidation of 5,10-methylenetetrahydrofolate to 5,10-methenyltetrahydrofolate and then the hydrolysis of 5,10-methenyltetrahydrofolate to 10-formyltetrahydrofolate.</text>
</comment>
<dbReference type="FunFam" id="3.40.50.720:FF:000006">
    <property type="entry name" value="Bifunctional protein FolD"/>
    <property type="match status" value="1"/>
</dbReference>
<evidence type="ECO:0000256" key="5">
    <source>
        <dbReference type="ARBA" id="ARBA00022755"/>
    </source>
</evidence>
<dbReference type="PRINTS" id="PR00085">
    <property type="entry name" value="THFDHDRGNASE"/>
</dbReference>
<keyword evidence="16" id="KW-1185">Reference proteome</keyword>
<dbReference type="Gene3D" id="3.40.50.10860">
    <property type="entry name" value="Leucine Dehydrogenase, chain A, domain 1"/>
    <property type="match status" value="1"/>
</dbReference>
<organism evidence="15 16">
    <name type="scientific">Litchfieldella anticariensis (strain DSM 16096 / CECT 5854 / CIP 108499 / LMG 22089 / FP35)</name>
    <name type="common">Halomonas anticariensis</name>
    <dbReference type="NCBI Taxonomy" id="1121939"/>
    <lineage>
        <taxon>Bacteria</taxon>
        <taxon>Pseudomonadati</taxon>
        <taxon>Pseudomonadota</taxon>
        <taxon>Gammaproteobacteria</taxon>
        <taxon>Oceanospirillales</taxon>
        <taxon>Halomonadaceae</taxon>
        <taxon>Litchfieldella</taxon>
    </lineage>
</organism>
<dbReference type="SUPFAM" id="SSF53223">
    <property type="entry name" value="Aminoacid dehydrogenase-like, N-terminal domain"/>
    <property type="match status" value="1"/>
</dbReference>
<keyword evidence="5 12" id="KW-0658">Purine biosynthesis</keyword>
<evidence type="ECO:0000256" key="11">
    <source>
        <dbReference type="ARBA" id="ARBA00023268"/>
    </source>
</evidence>
<dbReference type="PANTHER" id="PTHR48099:SF5">
    <property type="entry name" value="C-1-TETRAHYDROFOLATE SYNTHASE, CYTOPLASMIC"/>
    <property type="match status" value="1"/>
</dbReference>
<evidence type="ECO:0000256" key="7">
    <source>
        <dbReference type="ARBA" id="ARBA00022857"/>
    </source>
</evidence>
<feature type="domain" description="Tetrahydrofolate dehydrogenase/cyclohydrolase catalytic" evidence="13">
    <location>
        <begin position="27"/>
        <end position="138"/>
    </location>
</feature>
<dbReference type="EC" id="1.5.1.5" evidence="12"/>
<evidence type="ECO:0000256" key="3">
    <source>
        <dbReference type="ARBA" id="ARBA00022563"/>
    </source>
</evidence>
<dbReference type="Pfam" id="PF02882">
    <property type="entry name" value="THF_DHG_CYH_C"/>
    <property type="match status" value="1"/>
</dbReference>
<comment type="subunit">
    <text evidence="2 12">Homodimer.</text>
</comment>
<dbReference type="PROSITE" id="PS00766">
    <property type="entry name" value="THF_DHG_CYH_1"/>
    <property type="match status" value="1"/>
</dbReference>
<dbReference type="AlphaFoldDB" id="S2KZ23"/>
<comment type="pathway">
    <text evidence="1 12">One-carbon metabolism; tetrahydrofolate interconversion.</text>
</comment>
<comment type="similarity">
    <text evidence="12">Belongs to the tetrahydrofolate dehydrogenase/cyclohydrolase family.</text>
</comment>
<evidence type="ECO:0000256" key="12">
    <source>
        <dbReference type="HAMAP-Rule" id="MF_01576"/>
    </source>
</evidence>
<reference evidence="15 16" key="1">
    <citation type="journal article" date="2013" name="Genome Announc.">
        <title>Draft genome sequence of the moderately halophilic gammaproteobacterium Halomonas anticariensis FP35.</title>
        <authorList>
            <person name="Tahrioui A."/>
            <person name="Quesada E."/>
            <person name="Llamas I."/>
        </authorList>
    </citation>
    <scope>NUCLEOTIDE SEQUENCE [LARGE SCALE GENOMIC DNA]</scope>
    <source>
        <strain evidence="16">DSM 16096 / CECT 5854 / LMG 22089 / FP35</strain>
    </source>
</reference>
<evidence type="ECO:0000259" key="13">
    <source>
        <dbReference type="Pfam" id="PF00763"/>
    </source>
</evidence>
<dbReference type="InterPro" id="IPR020867">
    <property type="entry name" value="THF_DH/CycHdrlase_CS"/>
</dbReference>
<feature type="binding site" evidence="12">
    <location>
        <position position="252"/>
    </location>
    <ligand>
        <name>NADP(+)</name>
        <dbReference type="ChEBI" id="CHEBI:58349"/>
    </ligand>
</feature>
<protein>
    <recommendedName>
        <fullName evidence="12">Bifunctional protein FolD</fullName>
    </recommendedName>
    <domain>
        <recommendedName>
            <fullName evidence="12">Methylenetetrahydrofolate dehydrogenase</fullName>
            <ecNumber evidence="12">1.5.1.5</ecNumber>
        </recommendedName>
    </domain>
    <domain>
        <recommendedName>
            <fullName evidence="12">Methenyltetrahydrofolate cyclohydrolase</fullName>
            <ecNumber evidence="12">3.5.4.9</ecNumber>
        </recommendedName>
    </domain>
</protein>
<dbReference type="NCBIfam" id="NF010783">
    <property type="entry name" value="PRK14186.1"/>
    <property type="match status" value="1"/>
</dbReference>
<evidence type="ECO:0000313" key="16">
    <source>
        <dbReference type="Proteomes" id="UP000014463"/>
    </source>
</evidence>
<evidence type="ECO:0000256" key="10">
    <source>
        <dbReference type="ARBA" id="ARBA00023167"/>
    </source>
</evidence>
<dbReference type="InterPro" id="IPR020630">
    <property type="entry name" value="THF_DH/CycHdrlase_cat_dom"/>
</dbReference>
<gene>
    <name evidence="12" type="primary">folD</name>
    <name evidence="15" type="ORF">L861_12815</name>
</gene>
<dbReference type="GO" id="GO:0005829">
    <property type="term" value="C:cytosol"/>
    <property type="evidence" value="ECO:0007669"/>
    <property type="project" value="TreeGrafter"/>
</dbReference>
<dbReference type="Gene3D" id="3.40.50.720">
    <property type="entry name" value="NAD(P)-binding Rossmann-like Domain"/>
    <property type="match status" value="1"/>
</dbReference>
<comment type="caution">
    <text evidence="15">The sequence shown here is derived from an EMBL/GenBank/DDBJ whole genome shotgun (WGS) entry which is preliminary data.</text>
</comment>
<evidence type="ECO:0000256" key="8">
    <source>
        <dbReference type="ARBA" id="ARBA00023002"/>
    </source>
</evidence>
<dbReference type="PANTHER" id="PTHR48099">
    <property type="entry name" value="C-1-TETRAHYDROFOLATE SYNTHASE, CYTOPLASMIC-RELATED"/>
    <property type="match status" value="1"/>
</dbReference>
<evidence type="ECO:0000256" key="4">
    <source>
        <dbReference type="ARBA" id="ARBA00022605"/>
    </source>
</evidence>
<dbReference type="GO" id="GO:0006164">
    <property type="term" value="P:purine nucleotide biosynthetic process"/>
    <property type="evidence" value="ECO:0007669"/>
    <property type="project" value="UniProtKB-KW"/>
</dbReference>
<dbReference type="GO" id="GO:0009086">
    <property type="term" value="P:methionine biosynthetic process"/>
    <property type="evidence" value="ECO:0007669"/>
    <property type="project" value="UniProtKB-KW"/>
</dbReference>
<dbReference type="EMBL" id="ASTJ01000039">
    <property type="protein sequence ID" value="EPC00669.1"/>
    <property type="molecule type" value="Genomic_DNA"/>
</dbReference>
<dbReference type="GO" id="GO:0000105">
    <property type="term" value="P:L-histidine biosynthetic process"/>
    <property type="evidence" value="ECO:0007669"/>
    <property type="project" value="UniProtKB-KW"/>
</dbReference>
<dbReference type="GO" id="GO:0004477">
    <property type="term" value="F:methenyltetrahydrofolate cyclohydrolase activity"/>
    <property type="evidence" value="ECO:0007669"/>
    <property type="project" value="UniProtKB-UniRule"/>
</dbReference>
<dbReference type="Proteomes" id="UP000014463">
    <property type="component" value="Unassembled WGS sequence"/>
</dbReference>
<dbReference type="PROSITE" id="PS00767">
    <property type="entry name" value="THF_DHG_CYH_2"/>
    <property type="match status" value="1"/>
</dbReference>
<keyword evidence="10 12" id="KW-0486">Methionine biosynthesis</keyword>
<evidence type="ECO:0000256" key="9">
    <source>
        <dbReference type="ARBA" id="ARBA00023102"/>
    </source>
</evidence>